<dbReference type="InterPro" id="IPR044742">
    <property type="entry name" value="DEAD/DEAH_RhlB"/>
</dbReference>
<feature type="short sequence motif" description="Q motif" evidence="6">
    <location>
        <begin position="4"/>
        <end position="32"/>
    </location>
</feature>
<accession>A0ABP9MHB6</accession>
<dbReference type="Pfam" id="PF00270">
    <property type="entry name" value="DEAD"/>
    <property type="match status" value="1"/>
</dbReference>
<dbReference type="Gene3D" id="3.30.70.330">
    <property type="match status" value="1"/>
</dbReference>
<keyword evidence="12" id="KW-1185">Reference proteome</keyword>
<sequence length="464" mass="50999">MAIQNFSELSLPTAQLDNLKDLGYLTMTPIQAAALPAILNGKDIVAQAKTGSGKTAAFGIGLLETIDATQFSTQSLVLCPTRELADQVSKELRRLARYIPNLKISSICGGVPVARQVHSMSQHPPHIAVGTPGRILDHLKRNTLSLKNIKMFVLDEADRMLDMGFADEMDAIISYAPRKRQTLLFSATYPENIQAISSRIQHNPVMVKIEETKADEPKIDQSVVLHDNNSEKDALVAKLLYRHEPESTVIFCNTIAACIELENYLYAQDIDVLSLHGDLEQRDRDQVLLRFSNRSCRVLVATDVAARGLDIADLSMVINYDLPFDPEVYVHRIGRTGRAGKTGIAASLVLASKLHRLEEVEAYIEKSIPKFSANDLKDVKPISLIAPMVTIEISEGKKSKISAGDILGALTAKGEIAGKDVGKINLLPLQAYVAVSRKYAKEAVDQIWKSPIKGIRCRARIVGE</sequence>
<dbReference type="Pfam" id="PF00271">
    <property type="entry name" value="Helicase_C"/>
    <property type="match status" value="1"/>
</dbReference>
<dbReference type="PANTHER" id="PTHR47959:SF1">
    <property type="entry name" value="ATP-DEPENDENT RNA HELICASE DBPA"/>
    <property type="match status" value="1"/>
</dbReference>
<dbReference type="PROSITE" id="PS00039">
    <property type="entry name" value="DEAD_ATP_HELICASE"/>
    <property type="match status" value="1"/>
</dbReference>
<dbReference type="InterPro" id="IPR050079">
    <property type="entry name" value="DEAD_box_RNA_helicase"/>
</dbReference>
<dbReference type="CDD" id="cd18787">
    <property type="entry name" value="SF2_C_DEAD"/>
    <property type="match status" value="1"/>
</dbReference>
<evidence type="ECO:0000256" key="3">
    <source>
        <dbReference type="ARBA" id="ARBA00022806"/>
    </source>
</evidence>
<evidence type="ECO:0000313" key="11">
    <source>
        <dbReference type="EMBL" id="GAA5095471.1"/>
    </source>
</evidence>
<keyword evidence="2 7" id="KW-0378">Hydrolase</keyword>
<reference evidence="12" key="1">
    <citation type="journal article" date="2019" name="Int. J. Syst. Evol. Microbiol.">
        <title>The Global Catalogue of Microorganisms (GCM) 10K type strain sequencing project: providing services to taxonomists for standard genome sequencing and annotation.</title>
        <authorList>
            <consortium name="The Broad Institute Genomics Platform"/>
            <consortium name="The Broad Institute Genome Sequencing Center for Infectious Disease"/>
            <person name="Wu L."/>
            <person name="Ma J."/>
        </authorList>
    </citation>
    <scope>NUCLEOTIDE SEQUENCE [LARGE SCALE GENOMIC DNA]</scope>
    <source>
        <strain evidence="12">JCM 18424</strain>
    </source>
</reference>
<dbReference type="RefSeq" id="WP_077924598.1">
    <property type="nucleotide sequence ID" value="NZ_BAABKE010000002.1"/>
</dbReference>
<dbReference type="PANTHER" id="PTHR47959">
    <property type="entry name" value="ATP-DEPENDENT RNA HELICASE RHLE-RELATED"/>
    <property type="match status" value="1"/>
</dbReference>
<keyword evidence="3 7" id="KW-0347">Helicase</keyword>
<dbReference type="PROSITE" id="PS51194">
    <property type="entry name" value="HELICASE_CTER"/>
    <property type="match status" value="1"/>
</dbReference>
<dbReference type="InterPro" id="IPR011545">
    <property type="entry name" value="DEAD/DEAH_box_helicase_dom"/>
</dbReference>
<evidence type="ECO:0000256" key="1">
    <source>
        <dbReference type="ARBA" id="ARBA00022741"/>
    </source>
</evidence>
<evidence type="ECO:0000256" key="7">
    <source>
        <dbReference type="RuleBase" id="RU000492"/>
    </source>
</evidence>
<protein>
    <submittedName>
        <fullName evidence="11">ATP-dependent RNA helicase DbpA</fullName>
    </submittedName>
</protein>
<evidence type="ECO:0000256" key="4">
    <source>
        <dbReference type="ARBA" id="ARBA00022840"/>
    </source>
</evidence>
<evidence type="ECO:0000313" key="12">
    <source>
        <dbReference type="Proteomes" id="UP001500631"/>
    </source>
</evidence>
<dbReference type="PROSITE" id="PS51192">
    <property type="entry name" value="HELICASE_ATP_BIND_1"/>
    <property type="match status" value="1"/>
</dbReference>
<dbReference type="GO" id="GO:0004386">
    <property type="term" value="F:helicase activity"/>
    <property type="evidence" value="ECO:0007669"/>
    <property type="project" value="UniProtKB-KW"/>
</dbReference>
<dbReference type="SUPFAM" id="SSF52540">
    <property type="entry name" value="P-loop containing nucleoside triphosphate hydrolases"/>
    <property type="match status" value="1"/>
</dbReference>
<dbReference type="InterPro" id="IPR027417">
    <property type="entry name" value="P-loop_NTPase"/>
</dbReference>
<evidence type="ECO:0000259" key="9">
    <source>
        <dbReference type="PROSITE" id="PS51194"/>
    </source>
</evidence>
<dbReference type="SMART" id="SM00490">
    <property type="entry name" value="HELICc"/>
    <property type="match status" value="1"/>
</dbReference>
<evidence type="ECO:0000259" key="10">
    <source>
        <dbReference type="PROSITE" id="PS51195"/>
    </source>
</evidence>
<name>A0ABP9MHB6_9GAMM</name>
<dbReference type="CDD" id="cd00268">
    <property type="entry name" value="DEADc"/>
    <property type="match status" value="1"/>
</dbReference>
<dbReference type="Proteomes" id="UP001500631">
    <property type="component" value="Unassembled WGS sequence"/>
</dbReference>
<evidence type="ECO:0000256" key="2">
    <source>
        <dbReference type="ARBA" id="ARBA00022801"/>
    </source>
</evidence>
<dbReference type="PROSITE" id="PS51195">
    <property type="entry name" value="Q_MOTIF"/>
    <property type="match status" value="1"/>
</dbReference>
<proteinExistence type="inferred from homology"/>
<dbReference type="InterPro" id="IPR014014">
    <property type="entry name" value="RNA_helicase_DEAD_Q_motif"/>
</dbReference>
<dbReference type="InterPro" id="IPR000629">
    <property type="entry name" value="RNA-helicase_DEAD-box_CS"/>
</dbReference>
<dbReference type="EMBL" id="BAABKE010000002">
    <property type="protein sequence ID" value="GAA5095471.1"/>
    <property type="molecule type" value="Genomic_DNA"/>
</dbReference>
<organism evidence="11 12">
    <name type="scientific">Wohlfahrtiimonas larvae</name>
    <dbReference type="NCBI Taxonomy" id="1157986"/>
    <lineage>
        <taxon>Bacteria</taxon>
        <taxon>Pseudomonadati</taxon>
        <taxon>Pseudomonadota</taxon>
        <taxon>Gammaproteobacteria</taxon>
        <taxon>Cardiobacteriales</taxon>
        <taxon>Ignatzschineriaceae</taxon>
        <taxon>Wohlfahrtiimonas</taxon>
    </lineage>
</organism>
<dbReference type="SMART" id="SM00487">
    <property type="entry name" value="DEXDc"/>
    <property type="match status" value="1"/>
</dbReference>
<dbReference type="InterPro" id="IPR005580">
    <property type="entry name" value="DbpA/CsdA_RNA-bd_dom"/>
</dbReference>
<feature type="domain" description="DEAD-box RNA helicase Q" evidence="10">
    <location>
        <begin position="4"/>
        <end position="32"/>
    </location>
</feature>
<dbReference type="NCBIfam" id="NF008744">
    <property type="entry name" value="PRK11776.1"/>
    <property type="match status" value="1"/>
</dbReference>
<dbReference type="InterPro" id="IPR001650">
    <property type="entry name" value="Helicase_C-like"/>
</dbReference>
<dbReference type="Pfam" id="PF03880">
    <property type="entry name" value="DbpA"/>
    <property type="match status" value="1"/>
</dbReference>
<keyword evidence="4 7" id="KW-0067">ATP-binding</keyword>
<evidence type="ECO:0000259" key="8">
    <source>
        <dbReference type="PROSITE" id="PS51192"/>
    </source>
</evidence>
<evidence type="ECO:0000256" key="6">
    <source>
        <dbReference type="PROSITE-ProRule" id="PRU00552"/>
    </source>
</evidence>
<comment type="caution">
    <text evidence="11">The sequence shown here is derived from an EMBL/GenBank/DDBJ whole genome shotgun (WGS) entry which is preliminary data.</text>
</comment>
<keyword evidence="1 7" id="KW-0547">Nucleotide-binding</keyword>
<feature type="domain" description="Helicase ATP-binding" evidence="8">
    <location>
        <begin position="35"/>
        <end position="207"/>
    </location>
</feature>
<comment type="similarity">
    <text evidence="5 7">Belongs to the DEAD box helicase family.</text>
</comment>
<dbReference type="Gene3D" id="3.40.50.300">
    <property type="entry name" value="P-loop containing nucleotide triphosphate hydrolases"/>
    <property type="match status" value="2"/>
</dbReference>
<feature type="domain" description="Helicase C-terminal" evidence="9">
    <location>
        <begin position="235"/>
        <end position="380"/>
    </location>
</feature>
<dbReference type="InterPro" id="IPR012677">
    <property type="entry name" value="Nucleotide-bd_a/b_plait_sf"/>
</dbReference>
<dbReference type="InterPro" id="IPR014001">
    <property type="entry name" value="Helicase_ATP-bd"/>
</dbReference>
<evidence type="ECO:0000256" key="5">
    <source>
        <dbReference type="ARBA" id="ARBA00038437"/>
    </source>
</evidence>
<gene>
    <name evidence="11" type="primary">dbpA</name>
    <name evidence="11" type="ORF">GCM10023338_04890</name>
</gene>